<dbReference type="PRINTS" id="PR00038">
    <property type="entry name" value="HTHLUXR"/>
</dbReference>
<organism evidence="3 4">
    <name type="scientific">Phocaeicola dorei DSM 17855</name>
    <dbReference type="NCBI Taxonomy" id="483217"/>
    <lineage>
        <taxon>Bacteria</taxon>
        <taxon>Pseudomonadati</taxon>
        <taxon>Bacteroidota</taxon>
        <taxon>Bacteroidia</taxon>
        <taxon>Bacteroidales</taxon>
        <taxon>Bacteroidaceae</taxon>
        <taxon>Phocaeicola</taxon>
    </lineage>
</organism>
<name>B6VS00_9BACT</name>
<dbReference type="SMART" id="SM00421">
    <property type="entry name" value="HTH_LUXR"/>
    <property type="match status" value="1"/>
</dbReference>
<reference evidence="3 4" key="1">
    <citation type="submission" date="2008-10" db="EMBL/GenBank/DDBJ databases">
        <title>Draft genome sequence of Bacteroides dorei (DSM 17855).</title>
        <authorList>
            <person name="Sudarsanam P."/>
            <person name="Ley R."/>
            <person name="Guruge J."/>
            <person name="Turnbaugh P.J."/>
            <person name="Mahowald M."/>
            <person name="Liep D."/>
            <person name="Gordon J."/>
        </authorList>
    </citation>
    <scope>NUCLEOTIDE SEQUENCE [LARGE SCALE GENOMIC DNA]</scope>
    <source>
        <strain evidence="3 4">DSM 17855</strain>
    </source>
</reference>
<dbReference type="InterPro" id="IPR039420">
    <property type="entry name" value="WalR-like"/>
</dbReference>
<dbReference type="GO" id="GO:0003677">
    <property type="term" value="F:DNA binding"/>
    <property type="evidence" value="ECO:0007669"/>
    <property type="project" value="UniProtKB-KW"/>
</dbReference>
<dbReference type="InterPro" id="IPR011006">
    <property type="entry name" value="CheY-like_superfamily"/>
</dbReference>
<sequence length="231" mass="26642">MMQGFFYINKLRLVCMVMKTLLLVDNQDITREGMKAVAGRVGGFTVIKEAGSQKELTRLLIDHPNAVVVLDYTLFDTSAEYLLILQERFKEAHFILFSDSLSEDFIRRMVFGGTSFSVVMKDAPMIEIEEGLRKAEQRLQYICTRIAWQLQHKEEKKEKRGSSLTVTECEILKLMALGKTTKEIAAERFLSVYTVMTHRKNIFRKLEVNNVYEATKYALRAGIVDAVEYYI</sequence>
<evidence type="ECO:0000313" key="3">
    <source>
        <dbReference type="EMBL" id="EEB27475.1"/>
    </source>
</evidence>
<evidence type="ECO:0000313" key="4">
    <source>
        <dbReference type="Proteomes" id="UP000004849"/>
    </source>
</evidence>
<reference evidence="3 4" key="2">
    <citation type="submission" date="2008-10" db="EMBL/GenBank/DDBJ databases">
        <authorList>
            <person name="Fulton L."/>
            <person name="Clifton S."/>
            <person name="Fulton B."/>
            <person name="Xu J."/>
            <person name="Minx P."/>
            <person name="Pepin K.H."/>
            <person name="Johnson M."/>
            <person name="Thiruvilangam P."/>
            <person name="Bhonagiri V."/>
            <person name="Nash W.E."/>
            <person name="Mardis E.R."/>
            <person name="Wilson R.K."/>
        </authorList>
    </citation>
    <scope>NUCLEOTIDE SEQUENCE [LARGE SCALE GENOMIC DNA]</scope>
    <source>
        <strain evidence="3 4">DSM 17855</strain>
    </source>
</reference>
<dbReference type="Pfam" id="PF00196">
    <property type="entry name" value="GerE"/>
    <property type="match status" value="1"/>
</dbReference>
<evidence type="ECO:0000256" key="1">
    <source>
        <dbReference type="ARBA" id="ARBA00023125"/>
    </source>
</evidence>
<protein>
    <recommendedName>
        <fullName evidence="2">HTH luxR-type domain-containing protein</fullName>
    </recommendedName>
</protein>
<dbReference type="SUPFAM" id="SSF52172">
    <property type="entry name" value="CheY-like"/>
    <property type="match status" value="1"/>
</dbReference>
<dbReference type="GO" id="GO:0006355">
    <property type="term" value="P:regulation of DNA-templated transcription"/>
    <property type="evidence" value="ECO:0007669"/>
    <property type="project" value="InterPro"/>
</dbReference>
<dbReference type="SUPFAM" id="SSF46894">
    <property type="entry name" value="C-terminal effector domain of the bipartite response regulators"/>
    <property type="match status" value="1"/>
</dbReference>
<proteinExistence type="predicted"/>
<dbReference type="Proteomes" id="UP000004849">
    <property type="component" value="Unassembled WGS sequence"/>
</dbReference>
<dbReference type="Gene3D" id="3.40.50.2300">
    <property type="match status" value="1"/>
</dbReference>
<evidence type="ECO:0000259" key="2">
    <source>
        <dbReference type="PROSITE" id="PS50043"/>
    </source>
</evidence>
<accession>B6VS00</accession>
<dbReference type="HOGENOM" id="CLU_000445_90_1_10"/>
<keyword evidence="1" id="KW-0238">DNA-binding</keyword>
<dbReference type="InterPro" id="IPR000792">
    <property type="entry name" value="Tscrpt_reg_LuxR_C"/>
</dbReference>
<dbReference type="PANTHER" id="PTHR43214:SF43">
    <property type="entry name" value="TWO-COMPONENT RESPONSE REGULATOR"/>
    <property type="match status" value="1"/>
</dbReference>
<dbReference type="EMBL" id="ABWZ01000001">
    <property type="protein sequence ID" value="EEB27475.1"/>
    <property type="molecule type" value="Genomic_DNA"/>
</dbReference>
<feature type="domain" description="HTH luxR-type" evidence="2">
    <location>
        <begin position="157"/>
        <end position="222"/>
    </location>
</feature>
<dbReference type="CDD" id="cd06170">
    <property type="entry name" value="LuxR_C_like"/>
    <property type="match status" value="1"/>
</dbReference>
<dbReference type="PROSITE" id="PS50043">
    <property type="entry name" value="HTH_LUXR_2"/>
    <property type="match status" value="1"/>
</dbReference>
<dbReference type="PANTHER" id="PTHR43214">
    <property type="entry name" value="TWO-COMPONENT RESPONSE REGULATOR"/>
    <property type="match status" value="1"/>
</dbReference>
<dbReference type="AlphaFoldDB" id="B6VS00"/>
<dbReference type="InterPro" id="IPR016032">
    <property type="entry name" value="Sig_transdc_resp-reg_C-effctor"/>
</dbReference>
<gene>
    <name evidence="3" type="ORF">BACDOR_00039</name>
</gene>